<reference evidence="6 7" key="1">
    <citation type="submission" date="2024-03" db="EMBL/GenBank/DDBJ databases">
        <title>Novel species of the genus Variovorax.</title>
        <authorList>
            <person name="Liu Q."/>
            <person name="Xin Y.-H."/>
        </authorList>
    </citation>
    <scope>NUCLEOTIDE SEQUENCE [LARGE SCALE GENOMIC DNA]</scope>
    <source>
        <strain evidence="6 7">KACC 18901</strain>
    </source>
</reference>
<dbReference type="SUPFAM" id="SSF53850">
    <property type="entry name" value="Periplasmic binding protein-like II"/>
    <property type="match status" value="1"/>
</dbReference>
<dbReference type="InterPro" id="IPR058163">
    <property type="entry name" value="LysR-type_TF_proteobact-type"/>
</dbReference>
<evidence type="ECO:0000259" key="5">
    <source>
        <dbReference type="PROSITE" id="PS50931"/>
    </source>
</evidence>
<organism evidence="6 7">
    <name type="scientific">Variovorax robiniae</name>
    <dbReference type="NCBI Taxonomy" id="1836199"/>
    <lineage>
        <taxon>Bacteria</taxon>
        <taxon>Pseudomonadati</taxon>
        <taxon>Pseudomonadota</taxon>
        <taxon>Betaproteobacteria</taxon>
        <taxon>Burkholderiales</taxon>
        <taxon>Comamonadaceae</taxon>
        <taxon>Variovorax</taxon>
    </lineage>
</organism>
<dbReference type="PROSITE" id="PS50931">
    <property type="entry name" value="HTH_LYSR"/>
    <property type="match status" value="1"/>
</dbReference>
<sequence length="305" mass="33410">MDLALLQTFVKVAELGGFTRAAEQLGLPKSRVSASVQQLEAQLGTRLLHRTTRTVRITPDGEQFLERAQALLADAEELRTLFQQAPSSLRGRVRVDLPTGLARSVVIPRLWEFLAAHPLLEIELSTTDRRVDLVNEGFDCVLRIGQLQDSGLVARRLGQLAQINCASPAYLAQFGTPQTLEDLAHHRLVRWAPTLGGGAAGWEYHDGERYRLLEMPGVITVNHTDAYQAACLAGLGLIQAPRTGAVAALAAGLLVEVMPGFTAQPMPVSLVYPNRRNLSKRVQALMDWLGEVLTPHLDPDLPWNA</sequence>
<comment type="caution">
    <text evidence="6">The sequence shown here is derived from an EMBL/GenBank/DDBJ whole genome shotgun (WGS) entry which is preliminary data.</text>
</comment>
<name>A0ABU8X792_9BURK</name>
<dbReference type="Pfam" id="PF03466">
    <property type="entry name" value="LysR_substrate"/>
    <property type="match status" value="1"/>
</dbReference>
<dbReference type="Proteomes" id="UP001367030">
    <property type="component" value="Unassembled WGS sequence"/>
</dbReference>
<evidence type="ECO:0000256" key="4">
    <source>
        <dbReference type="ARBA" id="ARBA00023163"/>
    </source>
</evidence>
<dbReference type="Gene3D" id="3.40.190.290">
    <property type="match status" value="1"/>
</dbReference>
<evidence type="ECO:0000256" key="3">
    <source>
        <dbReference type="ARBA" id="ARBA00023125"/>
    </source>
</evidence>
<keyword evidence="7" id="KW-1185">Reference proteome</keyword>
<proteinExistence type="inferred from homology"/>
<evidence type="ECO:0000313" key="6">
    <source>
        <dbReference type="EMBL" id="MEJ8854572.1"/>
    </source>
</evidence>
<dbReference type="Gene3D" id="1.10.10.10">
    <property type="entry name" value="Winged helix-like DNA-binding domain superfamily/Winged helix DNA-binding domain"/>
    <property type="match status" value="1"/>
</dbReference>
<dbReference type="SUPFAM" id="SSF46785">
    <property type="entry name" value="Winged helix' DNA-binding domain"/>
    <property type="match status" value="1"/>
</dbReference>
<accession>A0ABU8X792</accession>
<keyword evidence="2" id="KW-0805">Transcription regulation</keyword>
<comment type="similarity">
    <text evidence="1">Belongs to the LysR transcriptional regulatory family.</text>
</comment>
<dbReference type="PANTHER" id="PTHR30537:SF72">
    <property type="entry name" value="LYSR FAMILY TRANSCRIPTIONAL REGULATOR"/>
    <property type="match status" value="1"/>
</dbReference>
<dbReference type="CDD" id="cd08472">
    <property type="entry name" value="PBP2_CrgA_like_3"/>
    <property type="match status" value="1"/>
</dbReference>
<keyword evidence="3" id="KW-0238">DNA-binding</keyword>
<dbReference type="PRINTS" id="PR00039">
    <property type="entry name" value="HTHLYSR"/>
</dbReference>
<gene>
    <name evidence="6" type="ORF">WKW79_08330</name>
</gene>
<dbReference type="EMBL" id="JBBKZS010000003">
    <property type="protein sequence ID" value="MEJ8854572.1"/>
    <property type="molecule type" value="Genomic_DNA"/>
</dbReference>
<dbReference type="InterPro" id="IPR000847">
    <property type="entry name" value="LysR_HTH_N"/>
</dbReference>
<dbReference type="InterPro" id="IPR036388">
    <property type="entry name" value="WH-like_DNA-bd_sf"/>
</dbReference>
<dbReference type="Pfam" id="PF00126">
    <property type="entry name" value="HTH_1"/>
    <property type="match status" value="1"/>
</dbReference>
<dbReference type="RefSeq" id="WP_340334671.1">
    <property type="nucleotide sequence ID" value="NZ_JBBKZS010000003.1"/>
</dbReference>
<evidence type="ECO:0000313" key="7">
    <source>
        <dbReference type="Proteomes" id="UP001367030"/>
    </source>
</evidence>
<evidence type="ECO:0000256" key="2">
    <source>
        <dbReference type="ARBA" id="ARBA00023015"/>
    </source>
</evidence>
<evidence type="ECO:0000256" key="1">
    <source>
        <dbReference type="ARBA" id="ARBA00009437"/>
    </source>
</evidence>
<dbReference type="InterPro" id="IPR005119">
    <property type="entry name" value="LysR_subst-bd"/>
</dbReference>
<dbReference type="InterPro" id="IPR036390">
    <property type="entry name" value="WH_DNA-bd_sf"/>
</dbReference>
<feature type="domain" description="HTH lysR-type" evidence="5">
    <location>
        <begin position="1"/>
        <end position="58"/>
    </location>
</feature>
<dbReference type="PANTHER" id="PTHR30537">
    <property type="entry name" value="HTH-TYPE TRANSCRIPTIONAL REGULATOR"/>
    <property type="match status" value="1"/>
</dbReference>
<keyword evidence="4" id="KW-0804">Transcription</keyword>
<protein>
    <submittedName>
        <fullName evidence="6">LysR family transcriptional regulator</fullName>
    </submittedName>
</protein>